<evidence type="ECO:0000256" key="3">
    <source>
        <dbReference type="ARBA" id="ARBA00022771"/>
    </source>
</evidence>
<feature type="region of interest" description="Disordered" evidence="8">
    <location>
        <begin position="374"/>
        <end position="398"/>
    </location>
</feature>
<dbReference type="InterPro" id="IPR013087">
    <property type="entry name" value="Znf_C2H2_type"/>
</dbReference>
<dbReference type="EMBL" id="QGKV02001556">
    <property type="protein sequence ID" value="KAF3515768.1"/>
    <property type="molecule type" value="Genomic_DNA"/>
</dbReference>
<evidence type="ECO:0000256" key="1">
    <source>
        <dbReference type="ARBA" id="ARBA00022723"/>
    </source>
</evidence>
<feature type="compositionally biased region" description="Basic and acidic residues" evidence="8">
    <location>
        <begin position="23"/>
        <end position="38"/>
    </location>
</feature>
<gene>
    <name evidence="10" type="ORF">DY000_02059070</name>
</gene>
<dbReference type="Gene3D" id="3.30.160.60">
    <property type="entry name" value="Classic Zinc Finger"/>
    <property type="match status" value="1"/>
</dbReference>
<evidence type="ECO:0000313" key="10">
    <source>
        <dbReference type="EMBL" id="KAF3515768.1"/>
    </source>
</evidence>
<dbReference type="PANTHER" id="PTHR45988:SF39">
    <property type="entry name" value="C2H2-TYPE DOMAIN-CONTAINING PROTEIN"/>
    <property type="match status" value="1"/>
</dbReference>
<dbReference type="SUPFAM" id="SSF57667">
    <property type="entry name" value="beta-beta-alpha zinc fingers"/>
    <property type="match status" value="1"/>
</dbReference>
<organism evidence="10 11">
    <name type="scientific">Brassica cretica</name>
    <name type="common">Mustard</name>
    <dbReference type="NCBI Taxonomy" id="69181"/>
    <lineage>
        <taxon>Eukaryota</taxon>
        <taxon>Viridiplantae</taxon>
        <taxon>Streptophyta</taxon>
        <taxon>Embryophyta</taxon>
        <taxon>Tracheophyta</taxon>
        <taxon>Spermatophyta</taxon>
        <taxon>Magnoliopsida</taxon>
        <taxon>eudicotyledons</taxon>
        <taxon>Gunneridae</taxon>
        <taxon>Pentapetalae</taxon>
        <taxon>rosids</taxon>
        <taxon>malvids</taxon>
        <taxon>Brassicales</taxon>
        <taxon>Brassicaceae</taxon>
        <taxon>Brassiceae</taxon>
        <taxon>Brassica</taxon>
    </lineage>
</organism>
<evidence type="ECO:0000256" key="4">
    <source>
        <dbReference type="ARBA" id="ARBA00022833"/>
    </source>
</evidence>
<evidence type="ECO:0000256" key="2">
    <source>
        <dbReference type="ARBA" id="ARBA00022737"/>
    </source>
</evidence>
<dbReference type="PROSITE" id="PS50157">
    <property type="entry name" value="ZINC_FINGER_C2H2_2"/>
    <property type="match status" value="1"/>
</dbReference>
<dbReference type="Proteomes" id="UP000266723">
    <property type="component" value="Unassembled WGS sequence"/>
</dbReference>
<keyword evidence="3 7" id="KW-0863">Zinc-finger</keyword>
<keyword evidence="6" id="KW-0804">Transcription</keyword>
<dbReference type="InterPro" id="IPR044653">
    <property type="entry name" value="AZF1/2/3-like"/>
</dbReference>
<feature type="region of interest" description="Disordered" evidence="8">
    <location>
        <begin position="260"/>
        <end position="332"/>
    </location>
</feature>
<dbReference type="SMART" id="SM00355">
    <property type="entry name" value="ZnF_C2H2"/>
    <property type="match status" value="2"/>
</dbReference>
<evidence type="ECO:0000256" key="6">
    <source>
        <dbReference type="ARBA" id="ARBA00023163"/>
    </source>
</evidence>
<dbReference type="PROSITE" id="PS00028">
    <property type="entry name" value="ZINC_FINGER_C2H2_1"/>
    <property type="match status" value="2"/>
</dbReference>
<feature type="region of interest" description="Disordered" evidence="8">
    <location>
        <begin position="16"/>
        <end position="149"/>
    </location>
</feature>
<dbReference type="Pfam" id="PF13912">
    <property type="entry name" value="zf-C2H2_6"/>
    <property type="match status" value="2"/>
</dbReference>
<keyword evidence="5" id="KW-0805">Transcription regulation</keyword>
<dbReference type="InterPro" id="IPR036236">
    <property type="entry name" value="Znf_C2H2_sf"/>
</dbReference>
<sequence length="434" mass="47968">MQLPPSTRATVVKVLDHASQNHPTDHDEDSQKRRCLQREEEEEECATGTVCVEPRLESSDQSIDDEYSSSRSSKTVTQEECGECSRDDDDETTSPSSSETVEQRMILFKPQQEEYEDDVVSTELTLGSSSAQPSRQQEEPSSSSPSEDDTSALLLVELCRIRPMQLQTQTQTPQKFDSYKCDVCGKEFTSYQALGGHKASHRVKLQQPLVDNANAEAGGKTRPRMAPSGKIHKCSICHVVFPTGQALGGHKRRHYEGVLSGNKRSHDEVIAGDKSSPNHESVETKTSSGPMQSIVGDHKRSHDEVIAGDKSSPNHESDVTNMSGRKQSFVGDHKRSHDEVIAGDKSSPNHESDVTKIPGRSFVGLFDLNEPPLQEFDDNNRQEVDKFETPPPKPSVKASQFLFPVSHTIDSEFNIVVDELGEGALVRARHNPPP</sequence>
<feature type="compositionally biased region" description="Basic and acidic residues" evidence="8">
    <location>
        <begin position="378"/>
        <end position="388"/>
    </location>
</feature>
<protein>
    <recommendedName>
        <fullName evidence="9">C2H2-type domain-containing protein</fullName>
    </recommendedName>
</protein>
<evidence type="ECO:0000256" key="5">
    <source>
        <dbReference type="ARBA" id="ARBA00023015"/>
    </source>
</evidence>
<evidence type="ECO:0000259" key="9">
    <source>
        <dbReference type="PROSITE" id="PS50157"/>
    </source>
</evidence>
<feature type="domain" description="C2H2-type" evidence="9">
    <location>
        <begin position="179"/>
        <end position="201"/>
    </location>
</feature>
<keyword evidence="4" id="KW-0862">Zinc</keyword>
<accession>A0ABQ7ANZ7</accession>
<comment type="caution">
    <text evidence="10">The sequence shown here is derived from an EMBL/GenBank/DDBJ whole genome shotgun (WGS) entry which is preliminary data.</text>
</comment>
<name>A0ABQ7ANZ7_BRACR</name>
<keyword evidence="2" id="KW-0677">Repeat</keyword>
<keyword evidence="1" id="KW-0479">Metal-binding</keyword>
<proteinExistence type="predicted"/>
<feature type="compositionally biased region" description="Basic and acidic residues" evidence="8">
    <location>
        <begin position="296"/>
        <end position="318"/>
    </location>
</feature>
<keyword evidence="11" id="KW-1185">Reference proteome</keyword>
<evidence type="ECO:0000256" key="8">
    <source>
        <dbReference type="SAM" id="MobiDB-lite"/>
    </source>
</evidence>
<dbReference type="PANTHER" id="PTHR45988">
    <property type="entry name" value="C2H2 TYPE ZINC FINGER TRANSCRIPTION FACTOR FAMILY-RELATED"/>
    <property type="match status" value="1"/>
</dbReference>
<feature type="compositionally biased region" description="Low complexity" evidence="8">
    <location>
        <begin position="128"/>
        <end position="145"/>
    </location>
</feature>
<feature type="compositionally biased region" description="Basic and acidic residues" evidence="8">
    <location>
        <begin position="264"/>
        <end position="283"/>
    </location>
</feature>
<evidence type="ECO:0000313" key="11">
    <source>
        <dbReference type="Proteomes" id="UP000266723"/>
    </source>
</evidence>
<evidence type="ECO:0000256" key="7">
    <source>
        <dbReference type="PROSITE-ProRule" id="PRU00042"/>
    </source>
</evidence>
<feature type="compositionally biased region" description="Acidic residues" evidence="8">
    <location>
        <begin position="80"/>
        <end position="92"/>
    </location>
</feature>
<reference evidence="10 11" key="1">
    <citation type="journal article" date="2020" name="BMC Genomics">
        <title>Intraspecific diversification of the crop wild relative Brassica cretica Lam. using demographic model selection.</title>
        <authorList>
            <person name="Kioukis A."/>
            <person name="Michalopoulou V.A."/>
            <person name="Briers L."/>
            <person name="Pirintsos S."/>
            <person name="Studholme D.J."/>
            <person name="Pavlidis P."/>
            <person name="Sarris P.F."/>
        </authorList>
    </citation>
    <scope>NUCLEOTIDE SEQUENCE [LARGE SCALE GENOMIC DNA]</scope>
    <source>
        <strain evidence="11">cv. PFS-1207/04</strain>
    </source>
</reference>